<sequence length="467" mass="52999">MTAVYDTIIIGGGMSGLAAGIRLAHYDQKVCILEKHWTIGGLNSFYRQNGRNYDVGLHAVTNFTPAGTKKGPLARLLRQLRFRWEDFELSPQMGSAIAFPGVRIGFNNELDFLRSEIARTFPSQIDNFELLLSKLADYDDLTQEHFEGSTRKFLAEIFDEPLLIEMLLCPLMWYGNARAHDMDYGQFCIMFRSIFMEGFARPYKGVRLILKHLIKRFRSLGGELKLRSAVQSIRVDGDRAVGVVLEDGQELQAKRILSSAGIIETQRLCDDLSHVETERAGQLTFIESISILDKQPREVGFEETIVFYNDSDQFHWNPPQEGLCDVRTGVICSPNNYRYSSSDGELEDGIIRLTTIADFDRWENLSEQEYQRQKMWWYDRSVASAVRFIPDFRGHVVATDVFTPKTIRRFTSHDNGAVYGAPDKKLDGTTHLKNLFLCGTDQGFVGIIGAIVSGISMANMHCLRNND</sequence>
<reference evidence="4 5" key="1">
    <citation type="submission" date="2019-02" db="EMBL/GenBank/DDBJ databases">
        <title>Deep-cultivation of Planctomycetes and their phenomic and genomic characterization uncovers novel biology.</title>
        <authorList>
            <person name="Wiegand S."/>
            <person name="Jogler M."/>
            <person name="Boedeker C."/>
            <person name="Pinto D."/>
            <person name="Vollmers J."/>
            <person name="Rivas-Marin E."/>
            <person name="Kohn T."/>
            <person name="Peeters S.H."/>
            <person name="Heuer A."/>
            <person name="Rast P."/>
            <person name="Oberbeckmann S."/>
            <person name="Bunk B."/>
            <person name="Jeske O."/>
            <person name="Meyerdierks A."/>
            <person name="Storesund J.E."/>
            <person name="Kallscheuer N."/>
            <person name="Luecker S."/>
            <person name="Lage O.M."/>
            <person name="Pohl T."/>
            <person name="Merkel B.J."/>
            <person name="Hornburger P."/>
            <person name="Mueller R.-W."/>
            <person name="Bruemmer F."/>
            <person name="Labrenz M."/>
            <person name="Spormann A.M."/>
            <person name="Op den Camp H."/>
            <person name="Overmann J."/>
            <person name="Amann R."/>
            <person name="Jetten M.S.M."/>
            <person name="Mascher T."/>
            <person name="Medema M.H."/>
            <person name="Devos D.P."/>
            <person name="Kaster A.-K."/>
            <person name="Ovreas L."/>
            <person name="Rohde M."/>
            <person name="Galperin M.Y."/>
            <person name="Jogler C."/>
        </authorList>
    </citation>
    <scope>NUCLEOTIDE SEQUENCE [LARGE SCALE GENOMIC DNA]</scope>
    <source>
        <strain evidence="4 5">Q31a</strain>
    </source>
</reference>
<accession>A0A518G9S8</accession>
<dbReference type="AlphaFoldDB" id="A0A518G9S8"/>
<dbReference type="EMBL" id="CP036298">
    <property type="protein sequence ID" value="QDV25358.1"/>
    <property type="molecule type" value="Genomic_DNA"/>
</dbReference>
<gene>
    <name evidence="4" type="ORF">Q31a_36840</name>
</gene>
<proteinExistence type="inferred from homology"/>
<evidence type="ECO:0000259" key="3">
    <source>
        <dbReference type="Pfam" id="PF01593"/>
    </source>
</evidence>
<dbReference type="GO" id="GO:0016491">
    <property type="term" value="F:oxidoreductase activity"/>
    <property type="evidence" value="ECO:0007669"/>
    <property type="project" value="UniProtKB-KW"/>
</dbReference>
<dbReference type="InterPro" id="IPR002937">
    <property type="entry name" value="Amino_oxidase"/>
</dbReference>
<keyword evidence="5" id="KW-1185">Reference proteome</keyword>
<dbReference type="PANTHER" id="PTHR43734:SF7">
    <property type="entry name" value="4,4'-DIAPONEUROSPORENE OXYGENASE"/>
    <property type="match status" value="1"/>
</dbReference>
<dbReference type="InterPro" id="IPR036188">
    <property type="entry name" value="FAD/NAD-bd_sf"/>
</dbReference>
<organism evidence="4 5">
    <name type="scientific">Aureliella helgolandensis</name>
    <dbReference type="NCBI Taxonomy" id="2527968"/>
    <lineage>
        <taxon>Bacteria</taxon>
        <taxon>Pseudomonadati</taxon>
        <taxon>Planctomycetota</taxon>
        <taxon>Planctomycetia</taxon>
        <taxon>Pirellulales</taxon>
        <taxon>Pirellulaceae</taxon>
        <taxon>Aureliella</taxon>
    </lineage>
</organism>
<dbReference type="SUPFAM" id="SSF51905">
    <property type="entry name" value="FAD/NAD(P)-binding domain"/>
    <property type="match status" value="1"/>
</dbReference>
<comment type="similarity">
    <text evidence="1">Belongs to the carotenoid/retinoid oxidoreductase family.</text>
</comment>
<dbReference type="Gene3D" id="3.50.50.60">
    <property type="entry name" value="FAD/NAD(P)-binding domain"/>
    <property type="match status" value="2"/>
</dbReference>
<dbReference type="KEGG" id="ahel:Q31a_36840"/>
<keyword evidence="2" id="KW-0560">Oxidoreductase</keyword>
<name>A0A518G9S8_9BACT</name>
<feature type="domain" description="Amine oxidase" evidence="3">
    <location>
        <begin position="14"/>
        <end position="458"/>
    </location>
</feature>
<evidence type="ECO:0000256" key="1">
    <source>
        <dbReference type="ARBA" id="ARBA00006046"/>
    </source>
</evidence>
<evidence type="ECO:0000256" key="2">
    <source>
        <dbReference type="ARBA" id="ARBA00023002"/>
    </source>
</evidence>
<dbReference type="Pfam" id="PF01593">
    <property type="entry name" value="Amino_oxidase"/>
    <property type="match status" value="1"/>
</dbReference>
<dbReference type="Proteomes" id="UP000318017">
    <property type="component" value="Chromosome"/>
</dbReference>
<protein>
    <recommendedName>
        <fullName evidence="3">Amine oxidase domain-containing protein</fullName>
    </recommendedName>
</protein>
<evidence type="ECO:0000313" key="4">
    <source>
        <dbReference type="EMBL" id="QDV25358.1"/>
    </source>
</evidence>
<evidence type="ECO:0000313" key="5">
    <source>
        <dbReference type="Proteomes" id="UP000318017"/>
    </source>
</evidence>
<dbReference type="PANTHER" id="PTHR43734">
    <property type="entry name" value="PHYTOENE DESATURASE"/>
    <property type="match status" value="1"/>
</dbReference>